<evidence type="ECO:0000256" key="1">
    <source>
        <dbReference type="SAM" id="MobiDB-lite"/>
    </source>
</evidence>
<evidence type="ECO:0000313" key="2">
    <source>
        <dbReference type="EMBL" id="QAX92362.1"/>
    </source>
</evidence>
<feature type="region of interest" description="Disordered" evidence="1">
    <location>
        <begin position="32"/>
        <end position="56"/>
    </location>
</feature>
<reference evidence="2 3" key="1">
    <citation type="submission" date="2019-01" db="EMBL/GenBank/DDBJ databases">
        <title>Complete genome sequence of Pantoea phage vB_PagM_LIET2.</title>
        <authorList>
            <person name="Truncaite L."/>
            <person name="Simoliuniene M."/>
            <person name="Kazlauskas D."/>
            <person name="Meskys R."/>
            <person name="Simoliunas E."/>
        </authorList>
    </citation>
    <scope>NUCLEOTIDE SEQUENCE [LARGE SCALE GENOMIC DNA]</scope>
</reference>
<dbReference type="Proteomes" id="UP000289486">
    <property type="component" value="Segment"/>
</dbReference>
<gene>
    <name evidence="2" type="ORF">LIET2_gp110</name>
</gene>
<proteinExistence type="predicted"/>
<keyword evidence="3" id="KW-1185">Reference proteome</keyword>
<accession>A0A411AW82</accession>
<protein>
    <submittedName>
        <fullName evidence="2">Uncharacterized protein</fullName>
    </submittedName>
</protein>
<sequence>MSFDSDVGCRYIVDSRHEEQTMKLEELLKMPSSGIKTEPKKGTGRGRNNQSTGYRGISMRTDRDRYRRSPYQVFTRTTPAIYIGCAKTMEQALDMQRNYVPEIAPRDCSNIPGVIWAATSYRARVTVNGLLFMRRGFTTPEEAAEWIEDRRREHQQPE</sequence>
<dbReference type="EMBL" id="MK388689">
    <property type="protein sequence ID" value="QAX92362.1"/>
    <property type="molecule type" value="Genomic_DNA"/>
</dbReference>
<evidence type="ECO:0000313" key="3">
    <source>
        <dbReference type="Proteomes" id="UP000289486"/>
    </source>
</evidence>
<name>A0A411AW82_9CAUD</name>
<organism evidence="2 3">
    <name type="scientific">Pantoea phage vB_PagM_LIET2</name>
    <dbReference type="NCBI Taxonomy" id="2508071"/>
    <lineage>
        <taxon>Viruses</taxon>
        <taxon>Duplodnaviria</taxon>
        <taxon>Heunggongvirae</taxon>
        <taxon>Uroviricota</taxon>
        <taxon>Caudoviricetes</taxon>
        <taxon>Lietduovirus</taxon>
        <taxon>Lietduovirus LIET2</taxon>
    </lineage>
</organism>